<keyword evidence="1" id="KW-0597">Phosphoprotein</keyword>
<keyword evidence="6" id="KW-1185">Reference proteome</keyword>
<dbReference type="GO" id="GO:0010569">
    <property type="term" value="P:regulation of double-strand break repair via homologous recombination"/>
    <property type="evidence" value="ECO:0007669"/>
    <property type="project" value="TreeGrafter"/>
</dbReference>
<feature type="compositionally biased region" description="Basic and acidic residues" evidence="3">
    <location>
        <begin position="190"/>
        <end position="217"/>
    </location>
</feature>
<dbReference type="PANTHER" id="PTHR15739:SF2">
    <property type="entry name" value="PROTEIN ZNF365"/>
    <property type="match status" value="1"/>
</dbReference>
<keyword evidence="2" id="KW-0175">Coiled coil</keyword>
<dbReference type="GO" id="GO:0110026">
    <property type="term" value="P:regulation of DNA strand resection involved in replication fork processing"/>
    <property type="evidence" value="ECO:0007669"/>
    <property type="project" value="TreeGrafter"/>
</dbReference>
<feature type="region of interest" description="Disordered" evidence="3">
    <location>
        <begin position="174"/>
        <end position="217"/>
    </location>
</feature>
<dbReference type="GO" id="GO:0010975">
    <property type="term" value="P:regulation of neuron projection development"/>
    <property type="evidence" value="ECO:0007669"/>
    <property type="project" value="TreeGrafter"/>
</dbReference>
<dbReference type="PANTHER" id="PTHR15739">
    <property type="entry name" value="ZINC FINGER PROTEIN"/>
    <property type="match status" value="1"/>
</dbReference>
<gene>
    <name evidence="5" type="ORF">MATL_G00191910</name>
</gene>
<dbReference type="GO" id="GO:0000723">
    <property type="term" value="P:telomere maintenance"/>
    <property type="evidence" value="ECO:0007669"/>
    <property type="project" value="TreeGrafter"/>
</dbReference>
<organism evidence="5 6">
    <name type="scientific">Megalops atlanticus</name>
    <name type="common">Tarpon</name>
    <name type="synonym">Clupea gigantea</name>
    <dbReference type="NCBI Taxonomy" id="7932"/>
    <lineage>
        <taxon>Eukaryota</taxon>
        <taxon>Metazoa</taxon>
        <taxon>Chordata</taxon>
        <taxon>Craniata</taxon>
        <taxon>Vertebrata</taxon>
        <taxon>Euteleostomi</taxon>
        <taxon>Actinopterygii</taxon>
        <taxon>Neopterygii</taxon>
        <taxon>Teleostei</taxon>
        <taxon>Elopiformes</taxon>
        <taxon>Megalopidae</taxon>
        <taxon>Megalops</taxon>
    </lineage>
</organism>
<protein>
    <recommendedName>
        <fullName evidence="4">FBX41/ZN365 C2H2-type zinc finger domain-containing protein</fullName>
    </recommendedName>
</protein>
<evidence type="ECO:0000313" key="5">
    <source>
        <dbReference type="EMBL" id="KAG7463111.1"/>
    </source>
</evidence>
<feature type="compositionally biased region" description="Low complexity" evidence="3">
    <location>
        <begin position="176"/>
        <end position="189"/>
    </location>
</feature>
<evidence type="ECO:0000313" key="6">
    <source>
        <dbReference type="Proteomes" id="UP001046870"/>
    </source>
</evidence>
<accession>A0A9D3SZJ6</accession>
<proteinExistence type="predicted"/>
<feature type="compositionally biased region" description="Polar residues" evidence="3">
    <location>
        <begin position="315"/>
        <end position="340"/>
    </location>
</feature>
<dbReference type="InterPro" id="IPR052283">
    <property type="entry name" value="GenomicStab_NeuMorph_Reg"/>
</dbReference>
<evidence type="ECO:0000256" key="1">
    <source>
        <dbReference type="ARBA" id="ARBA00022553"/>
    </source>
</evidence>
<dbReference type="OrthoDB" id="271433at2759"/>
<dbReference type="Pfam" id="PF23165">
    <property type="entry name" value="zf-C2H2_FBX41"/>
    <property type="match status" value="1"/>
</dbReference>
<feature type="compositionally biased region" description="Polar residues" evidence="3">
    <location>
        <begin position="349"/>
        <end position="362"/>
    </location>
</feature>
<evidence type="ECO:0000259" key="4">
    <source>
        <dbReference type="Pfam" id="PF23165"/>
    </source>
</evidence>
<feature type="region of interest" description="Disordered" evidence="3">
    <location>
        <begin position="315"/>
        <end position="362"/>
    </location>
</feature>
<dbReference type="InterPro" id="IPR057038">
    <property type="entry name" value="FBX41/ZN365_Znf-C2H2"/>
</dbReference>
<dbReference type="Proteomes" id="UP001046870">
    <property type="component" value="Chromosome 16"/>
</dbReference>
<feature type="domain" description="FBX41/ZN365 C2H2-type zinc finger" evidence="4">
    <location>
        <begin position="31"/>
        <end position="60"/>
    </location>
</feature>
<feature type="region of interest" description="Disordered" evidence="3">
    <location>
        <begin position="123"/>
        <end position="144"/>
    </location>
</feature>
<reference evidence="5" key="1">
    <citation type="submission" date="2021-01" db="EMBL/GenBank/DDBJ databases">
        <authorList>
            <person name="Zahm M."/>
            <person name="Roques C."/>
            <person name="Cabau C."/>
            <person name="Klopp C."/>
            <person name="Donnadieu C."/>
            <person name="Jouanno E."/>
            <person name="Lampietro C."/>
            <person name="Louis A."/>
            <person name="Herpin A."/>
            <person name="Echchiki A."/>
            <person name="Berthelot C."/>
            <person name="Parey E."/>
            <person name="Roest-Crollius H."/>
            <person name="Braasch I."/>
            <person name="Postlethwait J."/>
            <person name="Bobe J."/>
            <person name="Montfort J."/>
            <person name="Bouchez O."/>
            <person name="Begum T."/>
            <person name="Mejri S."/>
            <person name="Adams A."/>
            <person name="Chen W.-J."/>
            <person name="Guiguen Y."/>
        </authorList>
    </citation>
    <scope>NUCLEOTIDE SEQUENCE</scope>
    <source>
        <strain evidence="5">YG-15Mar2019-1</strain>
        <tissue evidence="5">Brain</tissue>
    </source>
</reference>
<dbReference type="AlphaFoldDB" id="A0A9D3SZJ6"/>
<evidence type="ECO:0000256" key="3">
    <source>
        <dbReference type="SAM" id="MobiDB-lite"/>
    </source>
</evidence>
<comment type="caution">
    <text evidence="5">The sequence shown here is derived from an EMBL/GenBank/DDBJ whole genome shotgun (WGS) entry which is preliminary data.</text>
</comment>
<evidence type="ECO:0000256" key="2">
    <source>
        <dbReference type="ARBA" id="ARBA00023054"/>
    </source>
</evidence>
<sequence length="362" mass="41233">MLQVFSFKVVCEMQEKLRVRSEPLCEESRQLPFRCPRCGERERFRSLSSLRAHLDHHHTYSTVHDLSPATRGCPANVLLDHRKAQDAGCTERCKSSSVEKCCSGDCLGRWNLKHTGVGLSLHPSNKVSEDLPDRGGATELPSSRGVDTVPVQAQLKRRLEDMLRAADSTVERRLQQRVQSQYQGQQQRGPCERERERERGACERDRDRDRDRGAWERERGACERERGACERERALSRQVDAAVMVIATLRGQLTESHLELERKEREIDSIHHFLEVAVQHETCGKLHLQNFIENILERIASAETLLEYYQRASNQPNCTTHSLSPTAENGPQRISKSRSAGQPVASAFPKSSTTRCRPEQQC</sequence>
<name>A0A9D3SZJ6_MEGAT</name>
<dbReference type="EMBL" id="JAFDVH010000016">
    <property type="protein sequence ID" value="KAG7463111.1"/>
    <property type="molecule type" value="Genomic_DNA"/>
</dbReference>